<evidence type="ECO:0000256" key="1">
    <source>
        <dbReference type="ARBA" id="ARBA00004749"/>
    </source>
</evidence>
<feature type="compositionally biased region" description="Pro residues" evidence="7">
    <location>
        <begin position="255"/>
        <end position="265"/>
    </location>
</feature>
<dbReference type="PANTHER" id="PTHR21427">
    <property type="entry name" value="UBIQUINONE BIOSYNTHESIS PROTEIN COQ9, MITOCHONDRIAL"/>
    <property type="match status" value="1"/>
</dbReference>
<evidence type="ECO:0000256" key="4">
    <source>
        <dbReference type="ARBA" id="ARBA00022946"/>
    </source>
</evidence>
<comment type="function">
    <text evidence="6">Membrane-associated protein that warps the membrane surface to access and bind aromatic isoprenes with high specificity, including ubiquinone (CoQ) isoprene intermediates and presents them directly to COQ7, therefore facilitating the COQ7-mediated hydroxylase step. Participates in the biosynthesis of coenzyme Q, also named ubiquinone, an essential lipid-soluble electron transporter for aerobic cellular respiration.</text>
</comment>
<evidence type="ECO:0000256" key="2">
    <source>
        <dbReference type="ARBA" id="ARBA00010766"/>
    </source>
</evidence>
<evidence type="ECO:0000313" key="9">
    <source>
        <dbReference type="EMBL" id="MFC6036466.1"/>
    </source>
</evidence>
<comment type="similarity">
    <text evidence="2">Belongs to the COQ9 family.</text>
</comment>
<proteinExistence type="inferred from homology"/>
<organism evidence="9 10">
    <name type="scientific">Hyphococcus aureus</name>
    <dbReference type="NCBI Taxonomy" id="2666033"/>
    <lineage>
        <taxon>Bacteria</taxon>
        <taxon>Pseudomonadati</taxon>
        <taxon>Pseudomonadota</taxon>
        <taxon>Alphaproteobacteria</taxon>
        <taxon>Parvularculales</taxon>
        <taxon>Parvularculaceae</taxon>
        <taxon>Hyphococcus</taxon>
    </lineage>
</organism>
<dbReference type="Proteomes" id="UP001596116">
    <property type="component" value="Unassembled WGS sequence"/>
</dbReference>
<evidence type="ECO:0000259" key="8">
    <source>
        <dbReference type="Pfam" id="PF08511"/>
    </source>
</evidence>
<dbReference type="RefSeq" id="WP_379882298.1">
    <property type="nucleotide sequence ID" value="NZ_JBHPON010000002.1"/>
</dbReference>
<evidence type="ECO:0000256" key="7">
    <source>
        <dbReference type="SAM" id="MobiDB-lite"/>
    </source>
</evidence>
<dbReference type="Gene3D" id="1.10.357.10">
    <property type="entry name" value="Tetracycline Repressor, domain 2"/>
    <property type="match status" value="1"/>
</dbReference>
<keyword evidence="4" id="KW-0809">Transit peptide</keyword>
<dbReference type="PANTHER" id="PTHR21427:SF19">
    <property type="entry name" value="UBIQUINONE BIOSYNTHESIS PROTEIN COQ9, MITOCHONDRIAL"/>
    <property type="match status" value="1"/>
</dbReference>
<keyword evidence="3" id="KW-0831">Ubiquinone biosynthesis</keyword>
<dbReference type="EMBL" id="JBHPON010000002">
    <property type="protein sequence ID" value="MFC6036466.1"/>
    <property type="molecule type" value="Genomic_DNA"/>
</dbReference>
<name>A0ABW1KWI3_9PROT</name>
<gene>
    <name evidence="9" type="ORF">ACFMB1_12995</name>
</gene>
<feature type="domain" description="COQ9 C-terminal" evidence="8">
    <location>
        <begin position="134"/>
        <end position="202"/>
    </location>
</feature>
<evidence type="ECO:0000256" key="5">
    <source>
        <dbReference type="ARBA" id="ARBA00023121"/>
    </source>
</evidence>
<comment type="caution">
    <text evidence="9">The sequence shown here is derived from an EMBL/GenBank/DDBJ whole genome shotgun (WGS) entry which is preliminary data.</text>
</comment>
<keyword evidence="10" id="KW-1185">Reference proteome</keyword>
<keyword evidence="5" id="KW-0446">Lipid-binding</keyword>
<evidence type="ECO:0000256" key="3">
    <source>
        <dbReference type="ARBA" id="ARBA00022688"/>
    </source>
</evidence>
<evidence type="ECO:0000256" key="6">
    <source>
        <dbReference type="ARBA" id="ARBA00058104"/>
    </source>
</evidence>
<dbReference type="InterPro" id="IPR012762">
    <property type="entry name" value="Ubiq_biosynth_COQ9"/>
</dbReference>
<evidence type="ECO:0000313" key="10">
    <source>
        <dbReference type="Proteomes" id="UP001596116"/>
    </source>
</evidence>
<sequence>MTQSIDGDEVLQNQGHRSGFEAEGRAILKAMLDRVVFDGWTASALAHATRDAGLDSAVAAAAFPGGVSDVLRAWSMEADAAMSAAMVGPDFEGLKIREKVAFAVEARLAAIRPHKEAARRAAATLALPIHGTLGAELAWKTADAIWRGLKDTSTDFNFYTKRATLTGVWLTTLTHWLGDDSDGEASTKSFLAARIDNVMQIEKFKGKLRELNIDPAKPVEWLARLRYPAPPAGKDDTTWNEAEVDEALDESFPASDPPGWTPGTA</sequence>
<comment type="pathway">
    <text evidence="1">Cofactor biosynthesis; ubiquinone biosynthesis.</text>
</comment>
<protein>
    <submittedName>
        <fullName evidence="9">COQ9 family protein</fullName>
    </submittedName>
</protein>
<reference evidence="9 10" key="1">
    <citation type="submission" date="2024-09" db="EMBL/GenBank/DDBJ databases">
        <authorList>
            <person name="Zhang Z.-H."/>
        </authorList>
    </citation>
    <scope>NUCLEOTIDE SEQUENCE [LARGE SCALE GENOMIC DNA]</scope>
    <source>
        <strain evidence="9 10">HHTR114</strain>
    </source>
</reference>
<feature type="region of interest" description="Disordered" evidence="7">
    <location>
        <begin position="228"/>
        <end position="265"/>
    </location>
</feature>
<accession>A0ABW1KWI3</accession>
<dbReference type="NCBIfam" id="TIGR02396">
    <property type="entry name" value="diverge_rpsU"/>
    <property type="match status" value="1"/>
</dbReference>
<dbReference type="Pfam" id="PF08511">
    <property type="entry name" value="COQ9"/>
    <property type="match status" value="1"/>
</dbReference>
<dbReference type="InterPro" id="IPR013718">
    <property type="entry name" value="COQ9_C"/>
</dbReference>